<evidence type="ECO:0000313" key="2">
    <source>
        <dbReference type="EMBL" id="MBW0491817.1"/>
    </source>
</evidence>
<proteinExistence type="predicted"/>
<dbReference type="Proteomes" id="UP000765509">
    <property type="component" value="Unassembled WGS sequence"/>
</dbReference>
<name>A0A9Q3H5F5_9BASI</name>
<protein>
    <submittedName>
        <fullName evidence="2">Uncharacterized protein</fullName>
    </submittedName>
</protein>
<reference evidence="2" key="1">
    <citation type="submission" date="2021-03" db="EMBL/GenBank/DDBJ databases">
        <title>Draft genome sequence of rust myrtle Austropuccinia psidii MF-1, a brazilian biotype.</title>
        <authorList>
            <person name="Quecine M.C."/>
            <person name="Pachon D.M.R."/>
            <person name="Bonatelli M.L."/>
            <person name="Correr F.H."/>
            <person name="Franceschini L.M."/>
            <person name="Leite T.F."/>
            <person name="Margarido G.R.A."/>
            <person name="Almeida C.A."/>
            <person name="Ferrarezi J.A."/>
            <person name="Labate C.A."/>
        </authorList>
    </citation>
    <scope>NUCLEOTIDE SEQUENCE</scope>
    <source>
        <strain evidence="2">MF-1</strain>
    </source>
</reference>
<dbReference type="EMBL" id="AVOT02011273">
    <property type="protein sequence ID" value="MBW0491817.1"/>
    <property type="molecule type" value="Genomic_DNA"/>
</dbReference>
<feature type="region of interest" description="Disordered" evidence="1">
    <location>
        <begin position="87"/>
        <end position="108"/>
    </location>
</feature>
<sequence>MGVYRKSSMNPIYGQLSIPSFSWQIGPCWCLMGFGKYPISLATHGLRPYPAVIGLLGQFSTSPPTPRPPTASMACSLWDPLGTFWPKSNEAKRGQGDSPLNPKARWVSSHKRDHLGPFWPKMAKRTPGPQIGHNQL</sequence>
<comment type="caution">
    <text evidence="2">The sequence shown here is derived from an EMBL/GenBank/DDBJ whole genome shotgun (WGS) entry which is preliminary data.</text>
</comment>
<feature type="region of interest" description="Disordered" evidence="1">
    <location>
        <begin position="117"/>
        <end position="136"/>
    </location>
</feature>
<evidence type="ECO:0000256" key="1">
    <source>
        <dbReference type="SAM" id="MobiDB-lite"/>
    </source>
</evidence>
<keyword evidence="3" id="KW-1185">Reference proteome</keyword>
<evidence type="ECO:0000313" key="3">
    <source>
        <dbReference type="Proteomes" id="UP000765509"/>
    </source>
</evidence>
<organism evidence="2 3">
    <name type="scientific">Austropuccinia psidii MF-1</name>
    <dbReference type="NCBI Taxonomy" id="1389203"/>
    <lineage>
        <taxon>Eukaryota</taxon>
        <taxon>Fungi</taxon>
        <taxon>Dikarya</taxon>
        <taxon>Basidiomycota</taxon>
        <taxon>Pucciniomycotina</taxon>
        <taxon>Pucciniomycetes</taxon>
        <taxon>Pucciniales</taxon>
        <taxon>Sphaerophragmiaceae</taxon>
        <taxon>Austropuccinia</taxon>
    </lineage>
</organism>
<gene>
    <name evidence="2" type="ORF">O181_031532</name>
</gene>
<dbReference type="AlphaFoldDB" id="A0A9Q3H5F5"/>
<accession>A0A9Q3H5F5</accession>